<name>A0ABM3FP23_NEOLC</name>
<evidence type="ECO:0000256" key="4">
    <source>
        <dbReference type="SAM" id="MobiDB-lite"/>
    </source>
</evidence>
<evidence type="ECO:0000256" key="3">
    <source>
        <dbReference type="PROSITE-ProRule" id="PRU00023"/>
    </source>
</evidence>
<feature type="compositionally biased region" description="Acidic residues" evidence="4">
    <location>
        <begin position="376"/>
        <end position="394"/>
    </location>
</feature>
<evidence type="ECO:0000256" key="2">
    <source>
        <dbReference type="ARBA" id="ARBA00023043"/>
    </source>
</evidence>
<dbReference type="PROSITE" id="PS50297">
    <property type="entry name" value="ANK_REP_REGION"/>
    <property type="match status" value="4"/>
</dbReference>
<dbReference type="Proteomes" id="UP000829291">
    <property type="component" value="Chromosome 3"/>
</dbReference>
<dbReference type="SMART" id="SM00248">
    <property type="entry name" value="ANK"/>
    <property type="match status" value="6"/>
</dbReference>
<dbReference type="GeneID" id="107226465"/>
<sequence length="417" mass="44947">MPDSILKSTGGLKIHSVSVDGEKYGERFDSGHVDSGFLSGTNLTVSGGDLEIDSASSIQLPVTQEPMVVGDSGVDLGLSDDLSLLSLKTQNCNRFGGKVQAEPIELTPVTTQLSQQQQHQQPTCVKSGPSIDNIPYRQVQHKQHDWTAFYMEQDDDGDTHLHNAICQSFLEVALPLIKMAPHPCLLDILNDQHLSPLHVAVLTRQARIVRSLVLAGANPALRDMNGNTPLHLACTSGDLTCARALTDPLSSSEKRSAPPGGPAPAIPQDLEQRNYQGQTCLHAAVIGGHVELVRLLLRNGADLEAGEWLAGRTALHLAIERHRTSVTKFLLQECAPCLDALTYAGITAYQIAACGDLELARELVRLGAKPQPPPESDSEDDSDSDMDDDSEDEGDSKSPVYNVNNVNHTWQGAGLRT</sequence>
<evidence type="ECO:0000313" key="6">
    <source>
        <dbReference type="RefSeq" id="XP_046589763.1"/>
    </source>
</evidence>
<dbReference type="PRINTS" id="PR01415">
    <property type="entry name" value="ANKYRIN"/>
</dbReference>
<dbReference type="SUPFAM" id="SSF48403">
    <property type="entry name" value="Ankyrin repeat"/>
    <property type="match status" value="1"/>
</dbReference>
<evidence type="ECO:0000256" key="1">
    <source>
        <dbReference type="ARBA" id="ARBA00022737"/>
    </source>
</evidence>
<dbReference type="Pfam" id="PF12796">
    <property type="entry name" value="Ank_2"/>
    <property type="match status" value="1"/>
</dbReference>
<feature type="repeat" description="ANK" evidence="3">
    <location>
        <begin position="192"/>
        <end position="224"/>
    </location>
</feature>
<proteinExistence type="predicted"/>
<organism evidence="5 6">
    <name type="scientific">Neodiprion lecontei</name>
    <name type="common">Redheaded pine sawfly</name>
    <dbReference type="NCBI Taxonomy" id="441921"/>
    <lineage>
        <taxon>Eukaryota</taxon>
        <taxon>Metazoa</taxon>
        <taxon>Ecdysozoa</taxon>
        <taxon>Arthropoda</taxon>
        <taxon>Hexapoda</taxon>
        <taxon>Insecta</taxon>
        <taxon>Pterygota</taxon>
        <taxon>Neoptera</taxon>
        <taxon>Endopterygota</taxon>
        <taxon>Hymenoptera</taxon>
        <taxon>Tenthredinoidea</taxon>
        <taxon>Diprionidae</taxon>
        <taxon>Diprioninae</taxon>
        <taxon>Neodiprion</taxon>
    </lineage>
</organism>
<dbReference type="PANTHER" id="PTHR46680">
    <property type="entry name" value="NF-KAPPA-B INHIBITOR ALPHA"/>
    <property type="match status" value="1"/>
</dbReference>
<protein>
    <submittedName>
        <fullName evidence="6">NF-kappa-B inhibitor cactus</fullName>
    </submittedName>
</protein>
<evidence type="ECO:0000313" key="5">
    <source>
        <dbReference type="Proteomes" id="UP000829291"/>
    </source>
</evidence>
<dbReference type="InterPro" id="IPR051070">
    <property type="entry name" value="NF-kappa-B_inhibitor"/>
</dbReference>
<feature type="compositionally biased region" description="Polar residues" evidence="4">
    <location>
        <begin position="401"/>
        <end position="410"/>
    </location>
</feature>
<feature type="region of interest" description="Disordered" evidence="4">
    <location>
        <begin position="248"/>
        <end position="268"/>
    </location>
</feature>
<dbReference type="PANTHER" id="PTHR46680:SF3">
    <property type="entry name" value="NF-KAPPA-B INHIBITOR CACTUS"/>
    <property type="match status" value="1"/>
</dbReference>
<dbReference type="Gene3D" id="1.25.40.20">
    <property type="entry name" value="Ankyrin repeat-containing domain"/>
    <property type="match status" value="1"/>
</dbReference>
<keyword evidence="2 3" id="KW-0040">ANK repeat</keyword>
<dbReference type="Pfam" id="PF00023">
    <property type="entry name" value="Ank"/>
    <property type="match status" value="1"/>
</dbReference>
<dbReference type="PROSITE" id="PS50088">
    <property type="entry name" value="ANK_REPEAT"/>
    <property type="match status" value="4"/>
</dbReference>
<dbReference type="InterPro" id="IPR002110">
    <property type="entry name" value="Ankyrin_rpt"/>
</dbReference>
<dbReference type="InterPro" id="IPR036770">
    <property type="entry name" value="Ankyrin_rpt-contain_sf"/>
</dbReference>
<keyword evidence="5" id="KW-1185">Reference proteome</keyword>
<reference evidence="6" key="1">
    <citation type="submission" date="2025-08" db="UniProtKB">
        <authorList>
            <consortium name="RefSeq"/>
        </authorList>
    </citation>
    <scope>IDENTIFICATION</scope>
    <source>
        <tissue evidence="6">Thorax and Abdomen</tissue>
    </source>
</reference>
<accession>A0ABM3FP23</accession>
<dbReference type="RefSeq" id="XP_046589763.1">
    <property type="nucleotide sequence ID" value="XM_046733807.1"/>
</dbReference>
<feature type="repeat" description="ANK" evidence="3">
    <location>
        <begin position="225"/>
        <end position="257"/>
    </location>
</feature>
<gene>
    <name evidence="6" type="primary">LOC107226465</name>
</gene>
<feature type="repeat" description="ANK" evidence="3">
    <location>
        <begin position="310"/>
        <end position="332"/>
    </location>
</feature>
<feature type="repeat" description="ANK" evidence="3">
    <location>
        <begin position="276"/>
        <end position="308"/>
    </location>
</feature>
<feature type="region of interest" description="Disordered" evidence="4">
    <location>
        <begin position="367"/>
        <end position="417"/>
    </location>
</feature>
<keyword evidence="1" id="KW-0677">Repeat</keyword>